<dbReference type="Pfam" id="PF11385">
    <property type="entry name" value="DUF3189"/>
    <property type="match status" value="1"/>
</dbReference>
<comment type="caution">
    <text evidence="1">The sequence shown here is derived from an EMBL/GenBank/DDBJ whole genome shotgun (WGS) entry which is preliminary data.</text>
</comment>
<dbReference type="InterPro" id="IPR021525">
    <property type="entry name" value="DUF3189"/>
</dbReference>
<evidence type="ECO:0000313" key="1">
    <source>
        <dbReference type="EMBL" id="MBP1995651.1"/>
    </source>
</evidence>
<protein>
    <recommendedName>
        <fullName evidence="3">ABC transporter</fullName>
    </recommendedName>
</protein>
<keyword evidence="2" id="KW-1185">Reference proteome</keyword>
<accession>A0ABS4J9A0</accession>
<dbReference type="RefSeq" id="WP_209977441.1">
    <property type="nucleotide sequence ID" value="NZ_JAGGLB010000037.1"/>
</dbReference>
<proteinExistence type="predicted"/>
<dbReference type="EMBL" id="JAGGLB010000037">
    <property type="protein sequence ID" value="MBP1995651.1"/>
    <property type="molecule type" value="Genomic_DNA"/>
</dbReference>
<gene>
    <name evidence="1" type="ORF">J2Z66_007293</name>
</gene>
<name>A0ABS4J9A0_9BACL</name>
<reference evidence="1 2" key="1">
    <citation type="submission" date="2021-03" db="EMBL/GenBank/DDBJ databases">
        <title>Genomic Encyclopedia of Type Strains, Phase IV (KMG-IV): sequencing the most valuable type-strain genomes for metagenomic binning, comparative biology and taxonomic classification.</title>
        <authorList>
            <person name="Goeker M."/>
        </authorList>
    </citation>
    <scope>NUCLEOTIDE SEQUENCE [LARGE SCALE GENOMIC DNA]</scope>
    <source>
        <strain evidence="1 2">DSM 26048</strain>
    </source>
</reference>
<evidence type="ECO:0000313" key="2">
    <source>
        <dbReference type="Proteomes" id="UP001519287"/>
    </source>
</evidence>
<dbReference type="Proteomes" id="UP001519287">
    <property type="component" value="Unassembled WGS sequence"/>
</dbReference>
<sequence>MIYIYNDFGGTHSTALAAAYHLNQLPTNRSLTKDEILSVSYFNKLQTSDMGKLIFHGTDEDGNPVYTVGCGASKVVVPALKNLSFLLQSRYQTDETIVFSNTSPTVPIAMTFGGLFSRRFKIDFIGVPLLVLGAQQSYDNIIRLVKQTKRVKKPETGSIVILENKKFKDD</sequence>
<evidence type="ECO:0008006" key="3">
    <source>
        <dbReference type="Google" id="ProtNLM"/>
    </source>
</evidence>
<organism evidence="1 2">
    <name type="scientific">Paenibacillus eucommiae</name>
    <dbReference type="NCBI Taxonomy" id="1355755"/>
    <lineage>
        <taxon>Bacteria</taxon>
        <taxon>Bacillati</taxon>
        <taxon>Bacillota</taxon>
        <taxon>Bacilli</taxon>
        <taxon>Bacillales</taxon>
        <taxon>Paenibacillaceae</taxon>
        <taxon>Paenibacillus</taxon>
    </lineage>
</organism>